<dbReference type="PROSITE" id="PS50949">
    <property type="entry name" value="HTH_GNTR"/>
    <property type="match status" value="1"/>
</dbReference>
<evidence type="ECO:0000313" key="6">
    <source>
        <dbReference type="Proteomes" id="UP000678513"/>
    </source>
</evidence>
<evidence type="ECO:0000256" key="2">
    <source>
        <dbReference type="ARBA" id="ARBA00023125"/>
    </source>
</evidence>
<dbReference type="InterPro" id="IPR000524">
    <property type="entry name" value="Tscrpt_reg_HTH_GntR"/>
</dbReference>
<dbReference type="Pfam" id="PF00392">
    <property type="entry name" value="GntR"/>
    <property type="match status" value="1"/>
</dbReference>
<keyword evidence="1" id="KW-0805">Transcription regulation</keyword>
<dbReference type="InterPro" id="IPR036388">
    <property type="entry name" value="WH-like_DNA-bd_sf"/>
</dbReference>
<dbReference type="SUPFAM" id="SSF64288">
    <property type="entry name" value="Chorismate lyase-like"/>
    <property type="match status" value="1"/>
</dbReference>
<sequence length="243" mass="26745">MARATSDKREKRKQRYQEISDWLTAQCATLPPGSAVPSEAQLAEQFKVSRMTARHALETVRAAGRIERRKGVGSFVAQAALHRTESVLRSFSDEIRRRDGEPSSIIIEQGLVVLPSQALLMGLDPHDPMVRIDRVRCSDAVPVAREITYLPGRLRAVLKRDFATASLHQALRELGTTPARATGYVTARLASPEEGELLRQELPAALLVESRTVSDTDGKVIESTETAYVGTRWAMDTAAAVSR</sequence>
<evidence type="ECO:0000259" key="4">
    <source>
        <dbReference type="PROSITE" id="PS50949"/>
    </source>
</evidence>
<evidence type="ECO:0000256" key="3">
    <source>
        <dbReference type="ARBA" id="ARBA00023163"/>
    </source>
</evidence>
<dbReference type="Gene3D" id="3.40.1410.10">
    <property type="entry name" value="Chorismate lyase-like"/>
    <property type="match status" value="1"/>
</dbReference>
<dbReference type="Gene3D" id="1.10.10.10">
    <property type="entry name" value="Winged helix-like DNA-binding domain superfamily/Winged helix DNA-binding domain"/>
    <property type="match status" value="1"/>
</dbReference>
<proteinExistence type="predicted"/>
<feature type="domain" description="HTH gntR-type" evidence="4">
    <location>
        <begin position="9"/>
        <end position="79"/>
    </location>
</feature>
<dbReference type="InterPro" id="IPR036390">
    <property type="entry name" value="WH_DNA-bd_sf"/>
</dbReference>
<dbReference type="EMBL" id="CP072384">
    <property type="protein sequence ID" value="QUC08923.1"/>
    <property type="molecule type" value="Genomic_DNA"/>
</dbReference>
<dbReference type="Pfam" id="PF07702">
    <property type="entry name" value="UTRA"/>
    <property type="match status" value="1"/>
</dbReference>
<dbReference type="InterPro" id="IPR011663">
    <property type="entry name" value="UTRA"/>
</dbReference>
<accession>A0ABX7Y866</accession>
<keyword evidence="2" id="KW-0238">DNA-binding</keyword>
<dbReference type="PRINTS" id="PR00035">
    <property type="entry name" value="HTHGNTR"/>
</dbReference>
<gene>
    <name evidence="5" type="ORF">J5A65_04105</name>
</gene>
<evidence type="ECO:0000256" key="1">
    <source>
        <dbReference type="ARBA" id="ARBA00023015"/>
    </source>
</evidence>
<dbReference type="RefSeq" id="WP_212325660.1">
    <property type="nucleotide sequence ID" value="NZ_AP024463.1"/>
</dbReference>
<dbReference type="SMART" id="SM00866">
    <property type="entry name" value="UTRA"/>
    <property type="match status" value="1"/>
</dbReference>
<dbReference type="InterPro" id="IPR050679">
    <property type="entry name" value="Bact_HTH_transcr_reg"/>
</dbReference>
<dbReference type="Proteomes" id="UP000678513">
    <property type="component" value="Chromosome"/>
</dbReference>
<keyword evidence="3" id="KW-0804">Transcription</keyword>
<reference evidence="5 6" key="1">
    <citation type="submission" date="2021-03" db="EMBL/GenBank/DDBJ databases">
        <title>Human Oral Microbial Genomes.</title>
        <authorList>
            <person name="Johnston C.D."/>
            <person name="Chen T."/>
            <person name="Dewhirst F.E."/>
        </authorList>
    </citation>
    <scope>NUCLEOTIDE SEQUENCE [LARGE SCALE GENOMIC DNA]</scope>
    <source>
        <strain evidence="5 6">DSMZ 100122</strain>
    </source>
</reference>
<dbReference type="SMART" id="SM00345">
    <property type="entry name" value="HTH_GNTR"/>
    <property type="match status" value="1"/>
</dbReference>
<dbReference type="PANTHER" id="PTHR44846:SF17">
    <property type="entry name" value="GNTR-FAMILY TRANSCRIPTIONAL REGULATOR"/>
    <property type="match status" value="1"/>
</dbReference>
<evidence type="ECO:0000313" key="5">
    <source>
        <dbReference type="EMBL" id="QUC08923.1"/>
    </source>
</evidence>
<dbReference type="CDD" id="cd07377">
    <property type="entry name" value="WHTH_GntR"/>
    <property type="match status" value="1"/>
</dbReference>
<dbReference type="InterPro" id="IPR028978">
    <property type="entry name" value="Chorismate_lyase_/UTRA_dom_sf"/>
</dbReference>
<protein>
    <submittedName>
        <fullName evidence="5">GntR family transcriptional regulator</fullName>
    </submittedName>
</protein>
<dbReference type="PANTHER" id="PTHR44846">
    <property type="entry name" value="MANNOSYL-D-GLYCERATE TRANSPORT/METABOLISM SYSTEM REPRESSOR MNGR-RELATED"/>
    <property type="match status" value="1"/>
</dbReference>
<keyword evidence="6" id="KW-1185">Reference proteome</keyword>
<organism evidence="5 6">
    <name type="scientific">Arachnia rubra</name>
    <dbReference type="NCBI Taxonomy" id="1547448"/>
    <lineage>
        <taxon>Bacteria</taxon>
        <taxon>Bacillati</taxon>
        <taxon>Actinomycetota</taxon>
        <taxon>Actinomycetes</taxon>
        <taxon>Propionibacteriales</taxon>
        <taxon>Propionibacteriaceae</taxon>
        <taxon>Arachnia</taxon>
    </lineage>
</organism>
<dbReference type="SUPFAM" id="SSF46785">
    <property type="entry name" value="Winged helix' DNA-binding domain"/>
    <property type="match status" value="1"/>
</dbReference>
<name>A0ABX7Y866_9ACTN</name>